<evidence type="ECO:0000256" key="1">
    <source>
        <dbReference type="ARBA" id="ARBA00022737"/>
    </source>
</evidence>
<evidence type="ECO:0000259" key="6">
    <source>
        <dbReference type="Pfam" id="PF24883"/>
    </source>
</evidence>
<comment type="caution">
    <text evidence="7">The sequence shown here is derived from an EMBL/GenBank/DDBJ whole genome shotgun (WGS) entry which is preliminary data.</text>
</comment>
<dbReference type="InterPro" id="IPR056884">
    <property type="entry name" value="NPHP3-like_N"/>
</dbReference>
<feature type="domain" description="Nephrocystin 3-like N-terminal" evidence="6">
    <location>
        <begin position="199"/>
        <end position="362"/>
    </location>
</feature>
<evidence type="ECO:0000313" key="7">
    <source>
        <dbReference type="EMBL" id="KAJ4332324.1"/>
    </source>
</evidence>
<dbReference type="PANTHER" id="PTHR10039:SF15">
    <property type="entry name" value="NACHT DOMAIN-CONTAINING PROTEIN"/>
    <property type="match status" value="1"/>
</dbReference>
<evidence type="ECO:0000256" key="2">
    <source>
        <dbReference type="PROSITE-ProRule" id="PRU00023"/>
    </source>
</evidence>
<proteinExistence type="predicted"/>
<dbReference type="AlphaFoldDB" id="A0A9W8WSZ7"/>
<reference evidence="7" key="1">
    <citation type="submission" date="2022-10" db="EMBL/GenBank/DDBJ databases">
        <title>Tapping the CABI collections for fungal endophytes: first genome assemblies for Collariella, Neodidymelliopsis, Ascochyta clinopodiicola, Didymella pomorum, Didymosphaeria variabile, Neocosmospora piperis and Neocucurbitaria cava.</title>
        <authorList>
            <person name="Hill R."/>
        </authorList>
    </citation>
    <scope>NUCLEOTIDE SEQUENCE</scope>
    <source>
        <strain evidence="7">IMI 360193</strain>
    </source>
</reference>
<feature type="repeat" description="ANK" evidence="2">
    <location>
        <begin position="697"/>
        <end position="722"/>
    </location>
</feature>
<dbReference type="SMART" id="SM00248">
    <property type="entry name" value="ANK"/>
    <property type="match status" value="5"/>
</dbReference>
<evidence type="ECO:0000313" key="8">
    <source>
        <dbReference type="Proteomes" id="UP001140562"/>
    </source>
</evidence>
<evidence type="ECO:0000256" key="4">
    <source>
        <dbReference type="SAM" id="SignalP"/>
    </source>
</evidence>
<dbReference type="PROSITE" id="PS50297">
    <property type="entry name" value="ANK_REP_REGION"/>
    <property type="match status" value="2"/>
</dbReference>
<feature type="region of interest" description="Disordered" evidence="3">
    <location>
        <begin position="926"/>
        <end position="976"/>
    </location>
</feature>
<dbReference type="Gene3D" id="3.40.50.300">
    <property type="entry name" value="P-loop containing nucleotide triphosphate hydrolases"/>
    <property type="match status" value="1"/>
</dbReference>
<keyword evidence="2" id="KW-0040">ANK repeat</keyword>
<dbReference type="Pfam" id="PF22939">
    <property type="entry name" value="WHD_GPIID"/>
    <property type="match status" value="1"/>
</dbReference>
<dbReference type="PANTHER" id="PTHR10039">
    <property type="entry name" value="AMELOGENIN"/>
    <property type="match status" value="1"/>
</dbReference>
<feature type="domain" description="GPI inositol-deacylase winged helix" evidence="5">
    <location>
        <begin position="469"/>
        <end position="546"/>
    </location>
</feature>
<feature type="signal peptide" evidence="4">
    <location>
        <begin position="1"/>
        <end position="23"/>
    </location>
</feature>
<dbReference type="SUPFAM" id="SSF48403">
    <property type="entry name" value="Ankyrin repeat"/>
    <property type="match status" value="1"/>
</dbReference>
<dbReference type="PROSITE" id="PS50088">
    <property type="entry name" value="ANK_REPEAT"/>
    <property type="match status" value="2"/>
</dbReference>
<keyword evidence="8" id="KW-1185">Reference proteome</keyword>
<feature type="repeat" description="ANK" evidence="2">
    <location>
        <begin position="757"/>
        <end position="789"/>
    </location>
</feature>
<dbReference type="Pfam" id="PF24883">
    <property type="entry name" value="NPHP3_N"/>
    <property type="match status" value="1"/>
</dbReference>
<dbReference type="EMBL" id="JAPEUV010000122">
    <property type="protein sequence ID" value="KAJ4332324.1"/>
    <property type="molecule type" value="Genomic_DNA"/>
</dbReference>
<keyword evidence="4" id="KW-0732">Signal</keyword>
<dbReference type="Gene3D" id="1.25.40.20">
    <property type="entry name" value="Ankyrin repeat-containing domain"/>
    <property type="match status" value="1"/>
</dbReference>
<dbReference type="InterPro" id="IPR027417">
    <property type="entry name" value="P-loop_NTPase"/>
</dbReference>
<dbReference type="SUPFAM" id="SSF52540">
    <property type="entry name" value="P-loop containing nucleoside triphosphate hydrolases"/>
    <property type="match status" value="1"/>
</dbReference>
<sequence length="1023" mass="113159">MAEAVGLVGSIIAILELSAKVLGYLNDVKDASTDRARCALEVANVHGLLEKLRHRIEERNDPESWFQSARDVIRGGLLDQFEAALMRLHDGLTAGGRFRRAAEALRWKFKKEEIRDILDRVARLNVAMITALQMDQFEILRAVHADTKHLPVMRSMLEDAQQQTLNGNKKAERKALADWVSASNYPAQHATIFKGRQKGTGEWFLQSQEFNSWLTTPKASLMCQGGRGTGKSMLSAIAIEYLLKKVRSESVAAAWVFINHKTQEEDNIRNLLAALLKQLVQVHAGIAQHVGSIYKKHTEDESEIQEDEVLSELRNAFQTLTTTYIVVDALDECINDHQRDQLLAHLQSLQSQSDVRLLTTSRVSPSNWHGALTLEVKARPDDIMRYVAGQTDKLPHCVQRSQSLQIVVQEKVAEAAGDMFLLATLYVKALCDQMTEKEVRLTLASLGDSKGSLDQAYKDVIARIDSQSKRRVELAMRALSWVTLARRPLTESELLLALAVEPHTNALDFTNLHEMEEIRSVCAGLIDVEVERRFVRLVHRTTQTYLDDIIDHWNPHARLEIARTCLTYLSYGTFRSGRCTTKKAMRRRYRDNEFMLYAAEYWGAHALDVQDSVCHLACSFLLDEKLYSSAAQAVFVSKQPFFWDEKEHDEDRSLTAAQYIARNNLCGIMQHYLHGTKKDVATVLNPKTRDIIGGPHRAGTPLAIAATNGNVQLMQILIQNGACDGGDIMQRAIGKNQGKVVLALLDAGVPVDSLGNTGESALSNAVSKSRSEIVQLLLDRDANIDVADSSQLSGTVMITAALANDVCIITALLRAGADPCKGSLSYNSPLEAAADKGHTNVVDALLDNELVTKDLDMINVALNIAAGKGRGDVAKSLLKAHANPDQVIDNCNSLEAAANNGNQELVRILYPVIADKKGETLDAYLSRAQQAASPNEEQSENDMPALTDSDPDSDHESISSVTDALTESLGEDDLKGWADRMDKRNRWIRRDTFPAGGTDALSAHVTHKSSSSMGIYDDDRNSD</sequence>
<dbReference type="Pfam" id="PF12796">
    <property type="entry name" value="Ank_2"/>
    <property type="match status" value="2"/>
</dbReference>
<protein>
    <recommendedName>
        <fullName evidence="9">NACHT domain-containing protein</fullName>
    </recommendedName>
</protein>
<keyword evidence="1" id="KW-0677">Repeat</keyword>
<dbReference type="InterPro" id="IPR036770">
    <property type="entry name" value="Ankyrin_rpt-contain_sf"/>
</dbReference>
<evidence type="ECO:0008006" key="9">
    <source>
        <dbReference type="Google" id="ProtNLM"/>
    </source>
</evidence>
<feature type="chain" id="PRO_5040837325" description="NACHT domain-containing protein" evidence="4">
    <location>
        <begin position="24"/>
        <end position="1023"/>
    </location>
</feature>
<dbReference type="InterPro" id="IPR054471">
    <property type="entry name" value="GPIID_WHD"/>
</dbReference>
<organism evidence="7 8">
    <name type="scientific">Didymella glomerata</name>
    <dbReference type="NCBI Taxonomy" id="749621"/>
    <lineage>
        <taxon>Eukaryota</taxon>
        <taxon>Fungi</taxon>
        <taxon>Dikarya</taxon>
        <taxon>Ascomycota</taxon>
        <taxon>Pezizomycotina</taxon>
        <taxon>Dothideomycetes</taxon>
        <taxon>Pleosporomycetidae</taxon>
        <taxon>Pleosporales</taxon>
        <taxon>Pleosporineae</taxon>
        <taxon>Didymellaceae</taxon>
        <taxon>Didymella</taxon>
    </lineage>
</organism>
<feature type="compositionally biased region" description="Polar residues" evidence="3">
    <location>
        <begin position="927"/>
        <end position="936"/>
    </location>
</feature>
<dbReference type="InterPro" id="IPR002110">
    <property type="entry name" value="Ankyrin_rpt"/>
</dbReference>
<evidence type="ECO:0000256" key="3">
    <source>
        <dbReference type="SAM" id="MobiDB-lite"/>
    </source>
</evidence>
<accession>A0A9W8WSZ7</accession>
<gene>
    <name evidence="7" type="ORF">N0V87_008499</name>
</gene>
<name>A0A9W8WSZ7_9PLEO</name>
<evidence type="ECO:0000259" key="5">
    <source>
        <dbReference type="Pfam" id="PF22939"/>
    </source>
</evidence>
<dbReference type="OrthoDB" id="195446at2759"/>
<dbReference type="Proteomes" id="UP001140562">
    <property type="component" value="Unassembled WGS sequence"/>
</dbReference>
<feature type="region of interest" description="Disordered" evidence="3">
    <location>
        <begin position="991"/>
        <end position="1023"/>
    </location>
</feature>